<proteinExistence type="predicted"/>
<dbReference type="Proteomes" id="UP000198634">
    <property type="component" value="Unassembled WGS sequence"/>
</dbReference>
<name>A0A1H9DYY2_9RHOB</name>
<evidence type="ECO:0000313" key="2">
    <source>
        <dbReference type="EMBL" id="SEQ18699.1"/>
    </source>
</evidence>
<sequence length="84" mass="8815">MQGRGQPLPFFVSAPHRDTAPPPAQVPTPLHKDGRKLTTRLLILRMMLTLAAALATPTNGGKTGAEAGDSHALACTASYLSVRP</sequence>
<dbReference type="AlphaFoldDB" id="A0A1H9DYY2"/>
<feature type="region of interest" description="Disordered" evidence="1">
    <location>
        <begin position="1"/>
        <end position="32"/>
    </location>
</feature>
<keyword evidence="3" id="KW-1185">Reference proteome</keyword>
<dbReference type="STRING" id="657014.SAMN04488092_104336"/>
<organism evidence="2 3">
    <name type="scientific">Thalassovita taeanensis</name>
    <dbReference type="NCBI Taxonomy" id="657014"/>
    <lineage>
        <taxon>Bacteria</taxon>
        <taxon>Pseudomonadati</taxon>
        <taxon>Pseudomonadota</taxon>
        <taxon>Alphaproteobacteria</taxon>
        <taxon>Rhodobacterales</taxon>
        <taxon>Roseobacteraceae</taxon>
        <taxon>Thalassovita</taxon>
    </lineage>
</organism>
<accession>A0A1H9DYY2</accession>
<protein>
    <submittedName>
        <fullName evidence="2">Uncharacterized protein</fullName>
    </submittedName>
</protein>
<dbReference type="EMBL" id="FOEP01000004">
    <property type="protein sequence ID" value="SEQ18699.1"/>
    <property type="molecule type" value="Genomic_DNA"/>
</dbReference>
<evidence type="ECO:0000313" key="3">
    <source>
        <dbReference type="Proteomes" id="UP000198634"/>
    </source>
</evidence>
<evidence type="ECO:0000256" key="1">
    <source>
        <dbReference type="SAM" id="MobiDB-lite"/>
    </source>
</evidence>
<reference evidence="2 3" key="1">
    <citation type="submission" date="2016-10" db="EMBL/GenBank/DDBJ databases">
        <authorList>
            <person name="de Groot N.N."/>
        </authorList>
    </citation>
    <scope>NUCLEOTIDE SEQUENCE [LARGE SCALE GENOMIC DNA]</scope>
    <source>
        <strain evidence="2 3">DSM 22007</strain>
    </source>
</reference>
<gene>
    <name evidence="2" type="ORF">SAMN04488092_104336</name>
</gene>